<organism evidence="3 4">
    <name type="scientific">Cymbomonas tetramitiformis</name>
    <dbReference type="NCBI Taxonomy" id="36881"/>
    <lineage>
        <taxon>Eukaryota</taxon>
        <taxon>Viridiplantae</taxon>
        <taxon>Chlorophyta</taxon>
        <taxon>Pyramimonadophyceae</taxon>
        <taxon>Pyramimonadales</taxon>
        <taxon>Pyramimonadaceae</taxon>
        <taxon>Cymbomonas</taxon>
    </lineage>
</organism>
<dbReference type="GO" id="GO:0052636">
    <property type="term" value="F:arabinosyltransferase activity"/>
    <property type="evidence" value="ECO:0007669"/>
    <property type="project" value="TreeGrafter"/>
</dbReference>
<gene>
    <name evidence="3" type="ORF">CYMTET_54103</name>
</gene>
<dbReference type="Proteomes" id="UP001190700">
    <property type="component" value="Unassembled WGS sequence"/>
</dbReference>
<feature type="compositionally biased region" description="Pro residues" evidence="1">
    <location>
        <begin position="67"/>
        <end position="76"/>
    </location>
</feature>
<dbReference type="Pfam" id="PF03407">
    <property type="entry name" value="Nucleotid_trans"/>
    <property type="match status" value="1"/>
</dbReference>
<dbReference type="GO" id="GO:0052325">
    <property type="term" value="P:cell wall pectin biosynthetic process"/>
    <property type="evidence" value="ECO:0007669"/>
    <property type="project" value="TreeGrafter"/>
</dbReference>
<feature type="region of interest" description="Disordered" evidence="1">
    <location>
        <begin position="53"/>
        <end position="77"/>
    </location>
</feature>
<proteinExistence type="predicted"/>
<dbReference type="GO" id="GO:0005794">
    <property type="term" value="C:Golgi apparatus"/>
    <property type="evidence" value="ECO:0007669"/>
    <property type="project" value="TreeGrafter"/>
</dbReference>
<name>A0AAE0BHG0_9CHLO</name>
<evidence type="ECO:0000259" key="2">
    <source>
        <dbReference type="Pfam" id="PF03407"/>
    </source>
</evidence>
<accession>A0AAE0BHG0</accession>
<dbReference type="PANTHER" id="PTHR46936:SF1">
    <property type="entry name" value="ARABINOSYLTRANSFERASE XEG113"/>
    <property type="match status" value="1"/>
</dbReference>
<evidence type="ECO:0000313" key="4">
    <source>
        <dbReference type="Proteomes" id="UP001190700"/>
    </source>
</evidence>
<reference evidence="3" key="2">
    <citation type="submission" date="2023-06" db="EMBL/GenBank/DDBJ databases">
        <title>Long-read-based genome assembly of the green algal bacterivore Cymbomonas tetramitiformis.</title>
        <authorList>
            <person name="Gyaltshen Y."/>
            <person name="Rozenberg A."/>
            <person name="Paasch A."/>
            <person name="Burns J.A."/>
            <person name="Warring S."/>
            <person name="Larson R."/>
            <person name="Maurer-Alcala X."/>
            <person name="Dacks J."/>
            <person name="Kim E."/>
        </authorList>
    </citation>
    <scope>NUCLEOTIDE SEQUENCE</scope>
    <source>
        <strain evidence="3">PLY_AMNH</strain>
    </source>
</reference>
<comment type="caution">
    <text evidence="3">The sequence shown here is derived from an EMBL/GenBank/DDBJ whole genome shotgun (WGS) entry which is preliminary data.</text>
</comment>
<dbReference type="InterPro" id="IPR053250">
    <property type="entry name" value="Glycosyltransferase_77"/>
</dbReference>
<dbReference type="PANTHER" id="PTHR46936">
    <property type="entry name" value="ARABINOSYLTRANSFERASE XEG113"/>
    <property type="match status" value="1"/>
</dbReference>
<sequence>MSLLRKDLHKVEQILGGFAARSPQDESRPSLLTEFLNEVDDLRVLNANVSHGDAGVGASREQTATSSPPPAPPPKIVGPSEYTVAKPFTGAVREADYALNRALVQRNLCPRNTIIITWATFDQYQFALNWDAHMRSIQLGCYLVLALDKELLEQLILENIPACIMPRMLPTAAVRRAREAQYEKGVAHEVNIAHLMMRLGVTVLLSHVDAVWLRNPMPFFAAYPEADILTSSDSRRATHGMKQAERLEDPRRVQGSFNIGVLLLRPSAARFVTEWYNSVHREASPRGRADHQQKMFYELLRRGVRSGEGTLRGCTTVWGCPSVRGLVRAYDRTLALGILPVSVFGNGHTFFVQNLSHRLHAHPYVVHATYQFGGSLARRHRMRDGLLWKDPAAYYRHPGGYITFDPHIPQSYLHRRVGVELHIALVKHQLQQLRGALAVAQVLGRALVLPPLRCAADRWWSPHDGRLPGTDFPRFVPFVCPMDHVLDVAAWLKPRDEHRYGPHIEFRAASFLSHPQLPSATRTSRVKIAVCGSSTRGGSRGCPAKATDLGQVAVAKGLTDKQLQTALEPHAAVKILDFSSMVGFFGGFEDHETDVKFRRRIQEYASEWCCKYATPGHIPFDFFWDEVRTTRITTGARTGQQINVARK</sequence>
<keyword evidence="4" id="KW-1185">Reference proteome</keyword>
<protein>
    <recommendedName>
        <fullName evidence="2">Nucleotide-diphospho-sugar transferase domain-containing protein</fullName>
    </recommendedName>
</protein>
<dbReference type="AlphaFoldDB" id="A0AAE0BHG0"/>
<dbReference type="EMBL" id="LGRX02035237">
    <property type="protein sequence ID" value="KAK3235713.1"/>
    <property type="molecule type" value="Genomic_DNA"/>
</dbReference>
<feature type="domain" description="Nucleotide-diphospho-sugar transferase" evidence="2">
    <location>
        <begin position="142"/>
        <end position="380"/>
    </location>
</feature>
<dbReference type="EMBL" id="LGRX02035237">
    <property type="protein sequence ID" value="KAK3235714.1"/>
    <property type="molecule type" value="Genomic_DNA"/>
</dbReference>
<evidence type="ECO:0000256" key="1">
    <source>
        <dbReference type="SAM" id="MobiDB-lite"/>
    </source>
</evidence>
<dbReference type="InterPro" id="IPR005069">
    <property type="entry name" value="Nucl-diP-sugar_transferase"/>
</dbReference>
<reference evidence="3 4" key="1">
    <citation type="journal article" date="2015" name="Genome Biol. Evol.">
        <title>Comparative Genomics of a Bacterivorous Green Alga Reveals Evolutionary Causalities and Consequences of Phago-Mixotrophic Mode of Nutrition.</title>
        <authorList>
            <person name="Burns J.A."/>
            <person name="Paasch A."/>
            <person name="Narechania A."/>
            <person name="Kim E."/>
        </authorList>
    </citation>
    <scope>NUCLEOTIDE SEQUENCE [LARGE SCALE GENOMIC DNA]</scope>
    <source>
        <strain evidence="3">PLY_AMNH</strain>
    </source>
</reference>
<evidence type="ECO:0000313" key="3">
    <source>
        <dbReference type="EMBL" id="KAK3235714.1"/>
    </source>
</evidence>